<reference evidence="1" key="1">
    <citation type="journal article" date="2021" name="New Phytol.">
        <title>Evolutionary innovations through gain and loss of genes in the ectomycorrhizal Boletales.</title>
        <authorList>
            <person name="Wu G."/>
            <person name="Miyauchi S."/>
            <person name="Morin E."/>
            <person name="Kuo A."/>
            <person name="Drula E."/>
            <person name="Varga T."/>
            <person name="Kohler A."/>
            <person name="Feng B."/>
            <person name="Cao Y."/>
            <person name="Lipzen A."/>
            <person name="Daum C."/>
            <person name="Hundley H."/>
            <person name="Pangilinan J."/>
            <person name="Johnson J."/>
            <person name="Barry K."/>
            <person name="LaButti K."/>
            <person name="Ng V."/>
            <person name="Ahrendt S."/>
            <person name="Min B."/>
            <person name="Choi I.G."/>
            <person name="Park H."/>
            <person name="Plett J.M."/>
            <person name="Magnuson J."/>
            <person name="Spatafora J.W."/>
            <person name="Nagy L.G."/>
            <person name="Henrissat B."/>
            <person name="Grigoriev I.V."/>
            <person name="Yang Z.L."/>
            <person name="Xu J."/>
            <person name="Martin F.M."/>
        </authorList>
    </citation>
    <scope>NUCLEOTIDE SEQUENCE</scope>
    <source>
        <strain evidence="1">ATCC 28755</strain>
    </source>
</reference>
<gene>
    <name evidence="1" type="ORF">BJ138DRAFT_1167355</name>
</gene>
<protein>
    <submittedName>
        <fullName evidence="1">Uncharacterized protein</fullName>
    </submittedName>
</protein>
<sequence>MTRAVPALGDNITAPVLNASIPEIPSASRSRTNSLSSSVLNLPAGRLPTPAQSPELNVEKTGKPRRMNRLIQFWISLQMENNPRSDGNEGADARRQLHRPRHRRYRWSLPMLNNTSMRRLSQSVLHGTRHRLPTKPPVRQRRLLPTHTRPRTLPHRV</sequence>
<proteinExistence type="predicted"/>
<organism evidence="1 2">
    <name type="scientific">Hygrophoropsis aurantiaca</name>
    <dbReference type="NCBI Taxonomy" id="72124"/>
    <lineage>
        <taxon>Eukaryota</taxon>
        <taxon>Fungi</taxon>
        <taxon>Dikarya</taxon>
        <taxon>Basidiomycota</taxon>
        <taxon>Agaricomycotina</taxon>
        <taxon>Agaricomycetes</taxon>
        <taxon>Agaricomycetidae</taxon>
        <taxon>Boletales</taxon>
        <taxon>Coniophorineae</taxon>
        <taxon>Hygrophoropsidaceae</taxon>
        <taxon>Hygrophoropsis</taxon>
    </lineage>
</organism>
<keyword evidence="2" id="KW-1185">Reference proteome</keyword>
<name>A0ACB7ZS32_9AGAM</name>
<evidence type="ECO:0000313" key="1">
    <source>
        <dbReference type="EMBL" id="KAH7903951.1"/>
    </source>
</evidence>
<comment type="caution">
    <text evidence="1">The sequence shown here is derived from an EMBL/GenBank/DDBJ whole genome shotgun (WGS) entry which is preliminary data.</text>
</comment>
<dbReference type="Proteomes" id="UP000790377">
    <property type="component" value="Unassembled WGS sequence"/>
</dbReference>
<dbReference type="EMBL" id="MU268678">
    <property type="protein sequence ID" value="KAH7903951.1"/>
    <property type="molecule type" value="Genomic_DNA"/>
</dbReference>
<evidence type="ECO:0000313" key="2">
    <source>
        <dbReference type="Proteomes" id="UP000790377"/>
    </source>
</evidence>
<accession>A0ACB7ZS32</accession>